<evidence type="ECO:0000313" key="2">
    <source>
        <dbReference type="Proteomes" id="UP000663873"/>
    </source>
</evidence>
<reference evidence="1" key="1">
    <citation type="submission" date="2021-02" db="EMBL/GenBank/DDBJ databases">
        <authorList>
            <person name="Nowell W R."/>
        </authorList>
    </citation>
    <scope>NUCLEOTIDE SEQUENCE</scope>
</reference>
<proteinExistence type="predicted"/>
<dbReference type="Proteomes" id="UP000663873">
    <property type="component" value="Unassembled WGS sequence"/>
</dbReference>
<sequence>MKQERISSIENVLDHIIERTVQAFNSSQFNCGLYNVTEYLAGLAKLG</sequence>
<organism evidence="1 2">
    <name type="scientific">Rotaria socialis</name>
    <dbReference type="NCBI Taxonomy" id="392032"/>
    <lineage>
        <taxon>Eukaryota</taxon>
        <taxon>Metazoa</taxon>
        <taxon>Spiralia</taxon>
        <taxon>Gnathifera</taxon>
        <taxon>Rotifera</taxon>
        <taxon>Eurotatoria</taxon>
        <taxon>Bdelloidea</taxon>
        <taxon>Philodinida</taxon>
        <taxon>Philodinidae</taxon>
        <taxon>Rotaria</taxon>
    </lineage>
</organism>
<evidence type="ECO:0000313" key="1">
    <source>
        <dbReference type="EMBL" id="CAF4990675.1"/>
    </source>
</evidence>
<feature type="non-terminal residue" evidence="1">
    <location>
        <position position="47"/>
    </location>
</feature>
<protein>
    <submittedName>
        <fullName evidence="1">Uncharacterized protein</fullName>
    </submittedName>
</protein>
<accession>A0A821ZW49</accession>
<dbReference type="AlphaFoldDB" id="A0A821ZW49"/>
<dbReference type="EMBL" id="CAJOBP010106486">
    <property type="protein sequence ID" value="CAF4990675.1"/>
    <property type="molecule type" value="Genomic_DNA"/>
</dbReference>
<comment type="caution">
    <text evidence="1">The sequence shown here is derived from an EMBL/GenBank/DDBJ whole genome shotgun (WGS) entry which is preliminary data.</text>
</comment>
<gene>
    <name evidence="1" type="ORF">UJA718_LOCUS49800</name>
</gene>
<name>A0A821ZW49_9BILA</name>
<keyword evidence="2" id="KW-1185">Reference proteome</keyword>